<evidence type="ECO:0000313" key="1">
    <source>
        <dbReference type="EMBL" id="KAJ8685498.1"/>
    </source>
</evidence>
<gene>
    <name evidence="1" type="ORF">QAD02_021291</name>
</gene>
<dbReference type="Proteomes" id="UP001239111">
    <property type="component" value="Chromosome 1"/>
</dbReference>
<proteinExistence type="predicted"/>
<evidence type="ECO:0000313" key="2">
    <source>
        <dbReference type="Proteomes" id="UP001239111"/>
    </source>
</evidence>
<sequence length="348" mass="40531">MSPLVRIKPEIDMIYKFMLEFMHLGPLGLMKRLLNYWTNVTGFKLSTHDINRLSARMANIAKQIPCDFQRTTRSLGIISYWKATKFRFFLLYCGFLVLKDILPKEQYMHFMLFCVGSRIISCDDLISKYLHLARVYFQKGAELSARVYGENSQNLTLHSFVHLVDDIENMKYNVSQLTAFPFENEFSRYKKFVKSGYKPLHQLCYHIENELKNNEGPKVYKDDINYSKRKCNGLCLINSVNYKQFSSSGKSPENVVLLKTGEIYVIQQLYAETKGSDVIIKGQKVQIIGEAFTYPMNSSLLGIHEVKFTDDQCHTFPLTDIEKKMLRISVFELSEEDKKDYVVPFLHT</sequence>
<protein>
    <submittedName>
        <fullName evidence="1">Uncharacterized protein</fullName>
    </submittedName>
</protein>
<dbReference type="EMBL" id="CM056741">
    <property type="protein sequence ID" value="KAJ8685498.1"/>
    <property type="molecule type" value="Genomic_DNA"/>
</dbReference>
<keyword evidence="2" id="KW-1185">Reference proteome</keyword>
<name>A0ACC2PR66_9HYME</name>
<comment type="caution">
    <text evidence="1">The sequence shown here is derived from an EMBL/GenBank/DDBJ whole genome shotgun (WGS) entry which is preliminary data.</text>
</comment>
<reference evidence="1" key="1">
    <citation type="submission" date="2023-04" db="EMBL/GenBank/DDBJ databases">
        <title>A chromosome-level genome assembly of the parasitoid wasp Eretmocerus hayati.</title>
        <authorList>
            <person name="Zhong Y."/>
            <person name="Liu S."/>
            <person name="Liu Y."/>
        </authorList>
    </citation>
    <scope>NUCLEOTIDE SEQUENCE</scope>
    <source>
        <strain evidence="1">ZJU_SS_LIU_2023</strain>
    </source>
</reference>
<accession>A0ACC2PR66</accession>
<organism evidence="1 2">
    <name type="scientific">Eretmocerus hayati</name>
    <dbReference type="NCBI Taxonomy" id="131215"/>
    <lineage>
        <taxon>Eukaryota</taxon>
        <taxon>Metazoa</taxon>
        <taxon>Ecdysozoa</taxon>
        <taxon>Arthropoda</taxon>
        <taxon>Hexapoda</taxon>
        <taxon>Insecta</taxon>
        <taxon>Pterygota</taxon>
        <taxon>Neoptera</taxon>
        <taxon>Endopterygota</taxon>
        <taxon>Hymenoptera</taxon>
        <taxon>Apocrita</taxon>
        <taxon>Proctotrupomorpha</taxon>
        <taxon>Chalcidoidea</taxon>
        <taxon>Aphelinidae</taxon>
        <taxon>Aphelininae</taxon>
        <taxon>Eretmocerus</taxon>
    </lineage>
</organism>